<reference evidence="1 2" key="1">
    <citation type="submission" date="2019-08" db="EMBL/GenBank/DDBJ databases">
        <title>Deep-cultivation of Planctomycetes and their phenomic and genomic characterization uncovers novel biology.</title>
        <authorList>
            <person name="Wiegand S."/>
            <person name="Jogler M."/>
            <person name="Boedeker C."/>
            <person name="Pinto D."/>
            <person name="Vollmers J."/>
            <person name="Rivas-Marin E."/>
            <person name="Kohn T."/>
            <person name="Peeters S.H."/>
            <person name="Heuer A."/>
            <person name="Rast P."/>
            <person name="Oberbeckmann S."/>
            <person name="Bunk B."/>
            <person name="Jeske O."/>
            <person name="Meyerdierks A."/>
            <person name="Storesund J.E."/>
            <person name="Kallscheuer N."/>
            <person name="Luecker S."/>
            <person name="Lage O.M."/>
            <person name="Pohl T."/>
            <person name="Merkel B.J."/>
            <person name="Hornburger P."/>
            <person name="Mueller R.-W."/>
            <person name="Bruemmer F."/>
            <person name="Labrenz M."/>
            <person name="Spormann A.M."/>
            <person name="Op Den Camp H."/>
            <person name="Overmann J."/>
            <person name="Amann R."/>
            <person name="Jetten M.S.M."/>
            <person name="Mascher T."/>
            <person name="Medema M.H."/>
            <person name="Devos D.P."/>
            <person name="Kaster A.-K."/>
            <person name="Ovreas L."/>
            <person name="Rohde M."/>
            <person name="Galperin M.Y."/>
            <person name="Jogler C."/>
        </authorList>
    </citation>
    <scope>NUCLEOTIDE SEQUENCE [LARGE SCALE GENOMIC DNA]</scope>
    <source>
        <strain evidence="1 2">LF1</strain>
    </source>
</reference>
<dbReference type="AlphaFoldDB" id="A0A5B1CK21"/>
<evidence type="ECO:0000313" key="1">
    <source>
        <dbReference type="EMBL" id="KAA1260641.1"/>
    </source>
</evidence>
<sequence length="98" mass="11156">MLNCLFAHVPDFLIENSLFDIRCSPTVHTAFGNKLVAKNNHLSTLLSERHQSNARACVGRNKPLRRSSGKCMVRRWIADEQKGVRYQFGCLGKLLVDR</sequence>
<dbReference type="EMBL" id="VRLW01000001">
    <property type="protein sequence ID" value="KAA1260641.1"/>
    <property type="molecule type" value="Genomic_DNA"/>
</dbReference>
<name>A0A5B1CK21_9BACT</name>
<protein>
    <submittedName>
        <fullName evidence="1">Uncharacterized protein</fullName>
    </submittedName>
</protein>
<gene>
    <name evidence="1" type="ORF">LF1_31810</name>
</gene>
<dbReference type="Proteomes" id="UP000322699">
    <property type="component" value="Unassembled WGS sequence"/>
</dbReference>
<organism evidence="1 2">
    <name type="scientific">Rubripirellula obstinata</name>
    <dbReference type="NCBI Taxonomy" id="406547"/>
    <lineage>
        <taxon>Bacteria</taxon>
        <taxon>Pseudomonadati</taxon>
        <taxon>Planctomycetota</taxon>
        <taxon>Planctomycetia</taxon>
        <taxon>Pirellulales</taxon>
        <taxon>Pirellulaceae</taxon>
        <taxon>Rubripirellula</taxon>
    </lineage>
</organism>
<accession>A0A5B1CK21</accession>
<keyword evidence="2" id="KW-1185">Reference proteome</keyword>
<evidence type="ECO:0000313" key="2">
    <source>
        <dbReference type="Proteomes" id="UP000322699"/>
    </source>
</evidence>
<proteinExistence type="predicted"/>
<comment type="caution">
    <text evidence="1">The sequence shown here is derived from an EMBL/GenBank/DDBJ whole genome shotgun (WGS) entry which is preliminary data.</text>
</comment>